<evidence type="ECO:0000313" key="4">
    <source>
        <dbReference type="Proteomes" id="UP001149165"/>
    </source>
</evidence>
<dbReference type="OrthoDB" id="9978720at2759"/>
<dbReference type="GO" id="GO:0017000">
    <property type="term" value="P:antibiotic biosynthetic process"/>
    <property type="evidence" value="ECO:0007669"/>
    <property type="project" value="UniProtKB-ARBA"/>
</dbReference>
<reference evidence="3" key="1">
    <citation type="submission" date="2022-11" db="EMBL/GenBank/DDBJ databases">
        <authorList>
            <person name="Petersen C."/>
        </authorList>
    </citation>
    <scope>NUCLEOTIDE SEQUENCE</scope>
    <source>
        <strain evidence="3">IBT 30069</strain>
    </source>
</reference>
<dbReference type="Gene3D" id="3.40.50.1820">
    <property type="entry name" value="alpha/beta hydrolase"/>
    <property type="match status" value="1"/>
</dbReference>
<dbReference type="PANTHER" id="PTHR43194:SF4">
    <property type="entry name" value="AB HYDROLASE-1 DOMAIN-CONTAINING PROTEIN"/>
    <property type="match status" value="1"/>
</dbReference>
<evidence type="ECO:0000313" key="3">
    <source>
        <dbReference type="EMBL" id="KAJ5100199.1"/>
    </source>
</evidence>
<organism evidence="3 4">
    <name type="scientific">Penicillium angulare</name>
    <dbReference type="NCBI Taxonomy" id="116970"/>
    <lineage>
        <taxon>Eukaryota</taxon>
        <taxon>Fungi</taxon>
        <taxon>Dikarya</taxon>
        <taxon>Ascomycota</taxon>
        <taxon>Pezizomycotina</taxon>
        <taxon>Eurotiomycetes</taxon>
        <taxon>Eurotiomycetidae</taxon>
        <taxon>Eurotiales</taxon>
        <taxon>Aspergillaceae</taxon>
        <taxon>Penicillium</taxon>
    </lineage>
</organism>
<gene>
    <name evidence="3" type="ORF">N7456_006251</name>
</gene>
<dbReference type="GO" id="GO:0072330">
    <property type="term" value="P:monocarboxylic acid biosynthetic process"/>
    <property type="evidence" value="ECO:0007669"/>
    <property type="project" value="UniProtKB-ARBA"/>
</dbReference>
<evidence type="ECO:0000256" key="1">
    <source>
        <dbReference type="SAM" id="SignalP"/>
    </source>
</evidence>
<dbReference type="InterPro" id="IPR029058">
    <property type="entry name" value="AB_hydrolase_fold"/>
</dbReference>
<dbReference type="AlphaFoldDB" id="A0A9W9KBI5"/>
<evidence type="ECO:0000259" key="2">
    <source>
        <dbReference type="Pfam" id="PF12697"/>
    </source>
</evidence>
<protein>
    <recommendedName>
        <fullName evidence="2">AB hydrolase-1 domain-containing protein</fullName>
    </recommendedName>
</protein>
<accession>A0A9W9KBI5</accession>
<dbReference type="Pfam" id="PF12697">
    <property type="entry name" value="Abhydrolase_6"/>
    <property type="match status" value="1"/>
</dbReference>
<feature type="domain" description="AB hydrolase-1" evidence="2">
    <location>
        <begin position="65"/>
        <end position="357"/>
    </location>
</feature>
<dbReference type="EMBL" id="JAPQKH010000004">
    <property type="protein sequence ID" value="KAJ5100199.1"/>
    <property type="molecule type" value="Genomic_DNA"/>
</dbReference>
<keyword evidence="1" id="KW-0732">Signal</keyword>
<feature type="chain" id="PRO_5040723084" description="AB hydrolase-1 domain-containing protein" evidence="1">
    <location>
        <begin position="19"/>
        <end position="378"/>
    </location>
</feature>
<dbReference type="InterPro" id="IPR050228">
    <property type="entry name" value="Carboxylesterase_BioH"/>
</dbReference>
<dbReference type="SUPFAM" id="SSF53474">
    <property type="entry name" value="alpha/beta-Hydrolases"/>
    <property type="match status" value="1"/>
</dbReference>
<dbReference type="PANTHER" id="PTHR43194">
    <property type="entry name" value="HYDROLASE ALPHA/BETA FOLD FAMILY"/>
    <property type="match status" value="1"/>
</dbReference>
<sequence length="378" mass="42144">MLSIAFSLLLAFLSLCAAIEFPHTRTYFYAGGSYTQRDNGEHILTDQIYVEHLMPVSGVTQPYPILFIHGGGQTATNWLNKPDGDAGWASFFLSRGYECYLIDQVARGRSPWQAETDSRQKMDSTEIVQRLYTATGKYHSWPQSTKHTQWPGNGTMGDPIFDAFFASNVPYLESPTTEETLMQAAGAALITDLDRPVIILAHSQGGSMAWVIADAVPHLIHAIVAVEPSGPPFHNSIYLGGYSTRPYGLSNIPLKYTPPVDDPQRDLTLKIIQSKSPGGTDCIVQADIPFPRQLANLSRFPVLFITGESSFHADYDWCTVQFMRQAGMNVEHMELPKKGIQGNGHMMLLEKNSDQIAGVIHAWIERNFGHRRIREDLK</sequence>
<feature type="signal peptide" evidence="1">
    <location>
        <begin position="1"/>
        <end position="18"/>
    </location>
</feature>
<name>A0A9W9KBI5_9EURO</name>
<dbReference type="CDD" id="cd12809">
    <property type="entry name" value="Esterase_713_like-2"/>
    <property type="match status" value="1"/>
</dbReference>
<dbReference type="InterPro" id="IPR000073">
    <property type="entry name" value="AB_hydrolase_1"/>
</dbReference>
<proteinExistence type="predicted"/>
<comment type="caution">
    <text evidence="3">The sequence shown here is derived from an EMBL/GenBank/DDBJ whole genome shotgun (WGS) entry which is preliminary data.</text>
</comment>
<reference evidence="3" key="2">
    <citation type="journal article" date="2023" name="IMA Fungus">
        <title>Comparative genomic study of the Penicillium genus elucidates a diverse pangenome and 15 lateral gene transfer events.</title>
        <authorList>
            <person name="Petersen C."/>
            <person name="Sorensen T."/>
            <person name="Nielsen M.R."/>
            <person name="Sondergaard T.E."/>
            <person name="Sorensen J.L."/>
            <person name="Fitzpatrick D.A."/>
            <person name="Frisvad J.C."/>
            <person name="Nielsen K.L."/>
        </authorList>
    </citation>
    <scope>NUCLEOTIDE SEQUENCE</scope>
    <source>
        <strain evidence="3">IBT 30069</strain>
    </source>
</reference>
<keyword evidence="4" id="KW-1185">Reference proteome</keyword>
<dbReference type="Proteomes" id="UP001149165">
    <property type="component" value="Unassembled WGS sequence"/>
</dbReference>